<organism evidence="2 3">
    <name type="scientific">Candidatus Syntrophocurvum alkaliphilum</name>
    <dbReference type="NCBI Taxonomy" id="2293317"/>
    <lineage>
        <taxon>Bacteria</taxon>
        <taxon>Bacillati</taxon>
        <taxon>Bacillota</taxon>
        <taxon>Clostridia</taxon>
        <taxon>Eubacteriales</taxon>
        <taxon>Syntrophomonadaceae</taxon>
        <taxon>Candidatus Syntrophocurvum</taxon>
    </lineage>
</organism>
<protein>
    <recommendedName>
        <fullName evidence="4">DUF5658 domain-containing protein</fullName>
    </recommendedName>
</protein>
<reference evidence="3" key="1">
    <citation type="journal article" date="2019" name="Microbiology">
        <title>Complete Genome Sequence of an Uncultured Bacterium of the Candidate Phylum Bipolaricaulota.</title>
        <authorList>
            <person name="Kadnikov V.V."/>
            <person name="Mardanov A.V."/>
            <person name="Beletsky A.V."/>
            <person name="Frank Y.A."/>
            <person name="Karnachuk O.V."/>
            <person name="Ravin N.V."/>
        </authorList>
    </citation>
    <scope>NUCLEOTIDE SEQUENCE [LARGE SCALE GENOMIC DNA]</scope>
</reference>
<keyword evidence="1" id="KW-0472">Membrane</keyword>
<sequence length="107" mass="12264">MESEINSNNKIALKVLTLLIVIISLSNMLGLIGQIKFMYNWPSGHIQGYYFNYGFTSVLYKLILLSASIYFFNNKQYMIMSIVLAGLISLIISSIIGYNFYNSLQNW</sequence>
<evidence type="ECO:0000256" key="1">
    <source>
        <dbReference type="SAM" id="Phobius"/>
    </source>
</evidence>
<keyword evidence="1" id="KW-0812">Transmembrane</keyword>
<feature type="transmembrane region" description="Helical" evidence="1">
    <location>
        <begin position="12"/>
        <end position="33"/>
    </location>
</feature>
<dbReference type="Proteomes" id="UP000426444">
    <property type="component" value="Chromosome"/>
</dbReference>
<evidence type="ECO:0000313" key="2">
    <source>
        <dbReference type="EMBL" id="QGT98799.1"/>
    </source>
</evidence>
<accession>A0A6I6DGM4</accession>
<dbReference type="AlphaFoldDB" id="A0A6I6DGM4"/>
<proteinExistence type="predicted"/>
<name>A0A6I6DGM4_9FIRM</name>
<evidence type="ECO:0008006" key="4">
    <source>
        <dbReference type="Google" id="ProtNLM"/>
    </source>
</evidence>
<evidence type="ECO:0000313" key="3">
    <source>
        <dbReference type="Proteomes" id="UP000426444"/>
    </source>
</evidence>
<dbReference type="RefSeq" id="WP_156202755.1">
    <property type="nucleotide sequence ID" value="NZ_CP046457.1"/>
</dbReference>
<keyword evidence="3" id="KW-1185">Reference proteome</keyword>
<gene>
    <name evidence="2" type="ORF">SYNTR_0206</name>
</gene>
<dbReference type="KEGG" id="salq:SYNTR_0206"/>
<dbReference type="EMBL" id="CP046457">
    <property type="protein sequence ID" value="QGT98799.1"/>
    <property type="molecule type" value="Genomic_DNA"/>
</dbReference>
<feature type="transmembrane region" description="Helical" evidence="1">
    <location>
        <begin position="79"/>
        <end position="101"/>
    </location>
</feature>
<keyword evidence="1" id="KW-1133">Transmembrane helix</keyword>
<feature type="transmembrane region" description="Helical" evidence="1">
    <location>
        <begin position="53"/>
        <end position="72"/>
    </location>
</feature>